<keyword evidence="2" id="KW-0732">Signal</keyword>
<dbReference type="InterPro" id="IPR008939">
    <property type="entry name" value="Lytic_TGlycosylase_superhlx_U"/>
</dbReference>
<sequence>MAELISPDFPEVYVSTVKEKLKSKAAWVVKVGLCAISLGIVQAQAADSDFNQALMAANNDNISMLDNYQASMQDSVLGYYPEYWKLNSELSTQSPQAILSFVTRYPNSAMSEKLAADYIEAKVQAGDFASARPLLSYVTNADEAESCAIGQVQAMAGDPLVFSEFNRVWLRTNKQPEACAGLARLMVSSPLKSAQDRQQRLWTMLRAGELGSAVQVAQGLGIALDFAELNYIASNAFNYLQNAPLASSADQAKFLFAIARLADSSVDMAAGQINQNRSRLPQDVMRYAYRIVAYKAANSVMQNGFNAQSVGWFDQSYGYPFSDEEAESYGRQAIRFGQWNAVLRAVDSMSLPLQQERMWQYWFARASEQRGGDPGTQGQGKAAARAFYTNLALEDDYYGLLARDRLGQSLTKLGTSYNPTTQDFQRLGGDVHFQRAFALYNINASASYSNREWNWAVRQAYLKHDDGMILAAASRANSMGWYDRAIYAAERTTKLHNYDLQFLTPFRDQVIQHSSNVGIDPAWVYGLIRQESRFVLAARSHVGAGGLMQIMPDTAKWVARQLGESYSSAALSNMQTNIRYGTFYLSHIHGELSNQPVLATAGYNAGPNRARRWQPTDMPLEADQYTESIPLLETRDYVKNVMTNATYYGLIFGRNNQTIAQRMGKIPVQY</sequence>
<dbReference type="Pfam" id="PF01464">
    <property type="entry name" value="SLT"/>
    <property type="match status" value="1"/>
</dbReference>
<dbReference type="OrthoDB" id="92254at2"/>
<comment type="caution">
    <text evidence="4">The sequence shown here is derived from an EMBL/GenBank/DDBJ whole genome shotgun (WGS) entry which is preliminary data.</text>
</comment>
<dbReference type="SUPFAM" id="SSF53955">
    <property type="entry name" value="Lysozyme-like"/>
    <property type="match status" value="1"/>
</dbReference>
<dbReference type="Gene3D" id="1.25.20.10">
    <property type="entry name" value="Bacterial muramidases"/>
    <property type="match status" value="1"/>
</dbReference>
<dbReference type="InterPro" id="IPR023346">
    <property type="entry name" value="Lysozyme-like_dom_sf"/>
</dbReference>
<dbReference type="GO" id="GO:0004553">
    <property type="term" value="F:hydrolase activity, hydrolyzing O-glycosyl compounds"/>
    <property type="evidence" value="ECO:0007669"/>
    <property type="project" value="InterPro"/>
</dbReference>
<evidence type="ECO:0000256" key="2">
    <source>
        <dbReference type="ARBA" id="ARBA00022729"/>
    </source>
</evidence>
<protein>
    <submittedName>
        <fullName evidence="4">Lytic transglycosylase</fullName>
    </submittedName>
</protein>
<dbReference type="PANTHER" id="PTHR37423">
    <property type="entry name" value="SOLUBLE LYTIC MUREIN TRANSGLYCOSYLASE-RELATED"/>
    <property type="match status" value="1"/>
</dbReference>
<organism evidence="4 5">
    <name type="scientific">Alkanindiges illinoisensis</name>
    <dbReference type="NCBI Taxonomy" id="197183"/>
    <lineage>
        <taxon>Bacteria</taxon>
        <taxon>Pseudomonadati</taxon>
        <taxon>Pseudomonadota</taxon>
        <taxon>Gammaproteobacteria</taxon>
        <taxon>Moraxellales</taxon>
        <taxon>Moraxellaceae</taxon>
        <taxon>Alkanindiges</taxon>
    </lineage>
</organism>
<name>A0A4Y7XEY0_9GAMM</name>
<dbReference type="EMBL" id="SNTY01000010">
    <property type="protein sequence ID" value="TEU30243.1"/>
    <property type="molecule type" value="Genomic_DNA"/>
</dbReference>
<evidence type="ECO:0000259" key="3">
    <source>
        <dbReference type="Pfam" id="PF01464"/>
    </source>
</evidence>
<dbReference type="CDD" id="cd13401">
    <property type="entry name" value="Slt70-like"/>
    <property type="match status" value="1"/>
</dbReference>
<dbReference type="SUPFAM" id="SSF48435">
    <property type="entry name" value="Bacterial muramidases"/>
    <property type="match status" value="1"/>
</dbReference>
<dbReference type="Gene3D" id="1.10.530.10">
    <property type="match status" value="1"/>
</dbReference>
<feature type="domain" description="Transglycosylase SLT" evidence="3">
    <location>
        <begin position="511"/>
        <end position="619"/>
    </location>
</feature>
<reference evidence="4 5" key="1">
    <citation type="submission" date="2019-03" db="EMBL/GenBank/DDBJ databases">
        <title>Alkanindiges illinoisensis: a potential pathogenic isolated from ascites of a gastric cancer patient with abdominal metastasis.</title>
        <authorList>
            <person name="Hu X."/>
            <person name="Yang B."/>
            <person name="Yan X."/>
            <person name="Lin L."/>
            <person name="Zhao H."/>
            <person name="Zhou F."/>
            <person name="Su B."/>
            <person name="Chen J."/>
            <person name="Rui Y."/>
            <person name="Wang Q."/>
            <person name="Zheng L."/>
        </authorList>
    </citation>
    <scope>NUCLEOTIDE SEQUENCE [LARGE SCALE GENOMIC DNA]</scope>
    <source>
        <strain evidence="4 5">NFYY 23406</strain>
    </source>
</reference>
<dbReference type="AlphaFoldDB" id="A0A4Y7XEY0"/>
<accession>A0A4Y7XEY0</accession>
<dbReference type="Proteomes" id="UP000297834">
    <property type="component" value="Unassembled WGS sequence"/>
</dbReference>
<dbReference type="InterPro" id="IPR008258">
    <property type="entry name" value="Transglycosylase_SLT_dom_1"/>
</dbReference>
<keyword evidence="5" id="KW-1185">Reference proteome</keyword>
<dbReference type="GO" id="GO:0042597">
    <property type="term" value="C:periplasmic space"/>
    <property type="evidence" value="ECO:0007669"/>
    <property type="project" value="InterPro"/>
</dbReference>
<dbReference type="RefSeq" id="WP_134243426.1">
    <property type="nucleotide sequence ID" value="NZ_SNTY01000010.1"/>
</dbReference>
<evidence type="ECO:0000256" key="1">
    <source>
        <dbReference type="ARBA" id="ARBA00007734"/>
    </source>
</evidence>
<evidence type="ECO:0000313" key="5">
    <source>
        <dbReference type="Proteomes" id="UP000297834"/>
    </source>
</evidence>
<evidence type="ECO:0000313" key="4">
    <source>
        <dbReference type="EMBL" id="TEU30243.1"/>
    </source>
</evidence>
<proteinExistence type="inferred from homology"/>
<gene>
    <name evidence="4" type="ORF">E2B99_02565</name>
</gene>
<comment type="similarity">
    <text evidence="1">Belongs to the transglycosylase Slt family.</text>
</comment>
<dbReference type="STRING" id="1120977.GCA_000619845_02814"/>
<dbReference type="PANTHER" id="PTHR37423:SF5">
    <property type="entry name" value="SOLUBLE LYTIC MUREIN TRANSGLYCOSYLASE"/>
    <property type="match status" value="1"/>
</dbReference>